<reference evidence="1 2" key="1">
    <citation type="submission" date="2015-07" db="EMBL/GenBank/DDBJ databases">
        <title>The genome of Habropoda laboriosa.</title>
        <authorList>
            <person name="Pan H."/>
            <person name="Kapheim K."/>
        </authorList>
    </citation>
    <scope>NUCLEOTIDE SEQUENCE [LARGE SCALE GENOMIC DNA]</scope>
    <source>
        <strain evidence="1">0110345459</strain>
    </source>
</reference>
<accession>A0A0L7R9E5</accession>
<organism evidence="1 2">
    <name type="scientific">Habropoda laboriosa</name>
    <dbReference type="NCBI Taxonomy" id="597456"/>
    <lineage>
        <taxon>Eukaryota</taxon>
        <taxon>Metazoa</taxon>
        <taxon>Ecdysozoa</taxon>
        <taxon>Arthropoda</taxon>
        <taxon>Hexapoda</taxon>
        <taxon>Insecta</taxon>
        <taxon>Pterygota</taxon>
        <taxon>Neoptera</taxon>
        <taxon>Endopterygota</taxon>
        <taxon>Hymenoptera</taxon>
        <taxon>Apocrita</taxon>
        <taxon>Aculeata</taxon>
        <taxon>Apoidea</taxon>
        <taxon>Anthophila</taxon>
        <taxon>Apidae</taxon>
        <taxon>Habropoda</taxon>
    </lineage>
</organism>
<gene>
    <name evidence="1" type="ORF">WH47_09293</name>
</gene>
<sequence length="311" mass="35172">MTRVASKVMTHLSSSFVSQRGGDKRVTEGGNHRCRCYPKLIYRDNAVEEYPESHDQRDPMWILSLKLTSIARKRTEPQSIDLDQGLHQSWCMIQMLPVETSSLQSGLTIRCEKPEEESLTAEADIGWEIVPMVEEHPSAIKDKKYNAKRGLGSLARKHERFTERKNIEGKAYVKERIRKECLELGVNLDMSEEVFLKTLVIGEEVNRPPLEVAVSIDVVPELARSTLEYLASQKVEIRDEDQVMSEQVATLQVRAKVAKARATTPVDSQPINDPYVDKTVKLLTQVTKSVEQVGVAEHQKQTFAPSCQKGK</sequence>
<proteinExistence type="predicted"/>
<evidence type="ECO:0000313" key="2">
    <source>
        <dbReference type="Proteomes" id="UP000053825"/>
    </source>
</evidence>
<dbReference type="AlphaFoldDB" id="A0A0L7R9E5"/>
<protein>
    <submittedName>
        <fullName evidence="1">Uncharacterized protein</fullName>
    </submittedName>
</protein>
<name>A0A0L7R9E5_9HYME</name>
<keyword evidence="2" id="KW-1185">Reference proteome</keyword>
<evidence type="ECO:0000313" key="1">
    <source>
        <dbReference type="EMBL" id="KOC67376.1"/>
    </source>
</evidence>
<dbReference type="Proteomes" id="UP000053825">
    <property type="component" value="Unassembled WGS sequence"/>
</dbReference>
<dbReference type="EMBL" id="KQ414628">
    <property type="protein sequence ID" value="KOC67376.1"/>
    <property type="molecule type" value="Genomic_DNA"/>
</dbReference>